<evidence type="ECO:0000259" key="3">
    <source>
        <dbReference type="PROSITE" id="PS50105"/>
    </source>
</evidence>
<dbReference type="PROSITE" id="PS50105">
    <property type="entry name" value="SAM_DOMAIN"/>
    <property type="match status" value="1"/>
</dbReference>
<feature type="region of interest" description="Disordered" evidence="1">
    <location>
        <begin position="337"/>
        <end position="362"/>
    </location>
</feature>
<sequence length="518" mass="59371">VKSELSKVQKQKKIKSVLNLIQHNNKHKIKTSCIPAATKVTLSDEIVWGMLIKFFQASIDYSKSKIICERNKTYCVAVRLKKIKKPIFGQAQDLKKKERNTLKKKETKKKKKYNLNYMEIPAGTVVSPLIEPRDLSVSSMSGITDSSDTKTWSAAQVHDWIASKDLLCQHADSFLTNGIDGKKLLCLTEEEMQNVLNIRAANHRTTLLSYINSLTNTKKSNRQRNRTEKKKSVRKHSSLAISTASLTLASNRRANSAKRYTISYESGGTPTHSKMSPSIHSKSSYNLEHKSKHDEEKRDESQPTDTKGLTKTLRIIIDSTENATQTIDPDMAVEQKKSVATEPDPQLGKSVEDAECDAKTMDEKKESMDVEVRSSKKWSGFLVKTGFESLYKGIKQKPTKEKRSHKAMGKAIYLITKQQQEIIHFGWIKKKGPKKNHKLHERWLEFYNNGYLFYFHSRPDEHTKPIGCIDVNQTQEMQIEKDHFLCLKTSQRTWVFQCLSHQSLNDWANQFRPFVAKC</sequence>
<evidence type="ECO:0000256" key="1">
    <source>
        <dbReference type="SAM" id="MobiDB-lite"/>
    </source>
</evidence>
<keyword evidence="5" id="KW-1185">Reference proteome</keyword>
<dbReference type="InterPro" id="IPR001660">
    <property type="entry name" value="SAM"/>
</dbReference>
<reference evidence="4 5" key="1">
    <citation type="journal article" date="2013" name="Curr. Biol.">
        <title>The Genome of the Foraminiferan Reticulomyxa filosa.</title>
        <authorList>
            <person name="Glockner G."/>
            <person name="Hulsmann N."/>
            <person name="Schleicher M."/>
            <person name="Noegel A.A."/>
            <person name="Eichinger L."/>
            <person name="Gallinger C."/>
            <person name="Pawlowski J."/>
            <person name="Sierra R."/>
            <person name="Euteneuer U."/>
            <person name="Pillet L."/>
            <person name="Moustafa A."/>
            <person name="Platzer M."/>
            <person name="Groth M."/>
            <person name="Szafranski K."/>
            <person name="Schliwa M."/>
        </authorList>
    </citation>
    <scope>NUCLEOTIDE SEQUENCE [LARGE SCALE GENOMIC DNA]</scope>
</reference>
<feature type="region of interest" description="Disordered" evidence="1">
    <location>
        <begin position="261"/>
        <end position="310"/>
    </location>
</feature>
<dbReference type="Pfam" id="PF00169">
    <property type="entry name" value="PH"/>
    <property type="match status" value="1"/>
</dbReference>
<feature type="compositionally biased region" description="Basic and acidic residues" evidence="1">
    <location>
        <begin position="287"/>
        <end position="301"/>
    </location>
</feature>
<dbReference type="OrthoDB" id="445896at2759"/>
<organism evidence="4 5">
    <name type="scientific">Reticulomyxa filosa</name>
    <dbReference type="NCBI Taxonomy" id="46433"/>
    <lineage>
        <taxon>Eukaryota</taxon>
        <taxon>Sar</taxon>
        <taxon>Rhizaria</taxon>
        <taxon>Retaria</taxon>
        <taxon>Foraminifera</taxon>
        <taxon>Monothalamids</taxon>
        <taxon>Reticulomyxidae</taxon>
        <taxon>Reticulomyxa</taxon>
    </lineage>
</organism>
<proteinExistence type="predicted"/>
<feature type="domain" description="PH" evidence="2">
    <location>
        <begin position="421"/>
        <end position="516"/>
    </location>
</feature>
<dbReference type="PROSITE" id="PS50003">
    <property type="entry name" value="PH_DOMAIN"/>
    <property type="match status" value="1"/>
</dbReference>
<dbReference type="Pfam" id="PF07647">
    <property type="entry name" value="SAM_2"/>
    <property type="match status" value="1"/>
</dbReference>
<name>X6MY77_RETFI</name>
<comment type="caution">
    <text evidence="4">The sequence shown here is derived from an EMBL/GenBank/DDBJ whole genome shotgun (WGS) entry which is preliminary data.</text>
</comment>
<evidence type="ECO:0008006" key="6">
    <source>
        <dbReference type="Google" id="ProtNLM"/>
    </source>
</evidence>
<feature type="compositionally biased region" description="Low complexity" evidence="1">
    <location>
        <begin position="272"/>
        <end position="284"/>
    </location>
</feature>
<dbReference type="CDD" id="cd00821">
    <property type="entry name" value="PH"/>
    <property type="match status" value="1"/>
</dbReference>
<dbReference type="Gene3D" id="2.30.29.30">
    <property type="entry name" value="Pleckstrin-homology domain (PH domain)/Phosphotyrosine-binding domain (PTB)"/>
    <property type="match status" value="1"/>
</dbReference>
<evidence type="ECO:0000259" key="2">
    <source>
        <dbReference type="PROSITE" id="PS50003"/>
    </source>
</evidence>
<dbReference type="SMART" id="SM00233">
    <property type="entry name" value="PH"/>
    <property type="match status" value="1"/>
</dbReference>
<feature type="region of interest" description="Disordered" evidence="1">
    <location>
        <begin position="217"/>
        <end position="236"/>
    </location>
</feature>
<dbReference type="Proteomes" id="UP000023152">
    <property type="component" value="Unassembled WGS sequence"/>
</dbReference>
<dbReference type="AlphaFoldDB" id="X6MY77"/>
<evidence type="ECO:0000313" key="4">
    <source>
        <dbReference type="EMBL" id="ETO18412.1"/>
    </source>
</evidence>
<dbReference type="SUPFAM" id="SSF50729">
    <property type="entry name" value="PH domain-like"/>
    <property type="match status" value="1"/>
</dbReference>
<dbReference type="InterPro" id="IPR011993">
    <property type="entry name" value="PH-like_dom_sf"/>
</dbReference>
<gene>
    <name evidence="4" type="ORF">RFI_18853</name>
</gene>
<feature type="domain" description="SAM" evidence="3">
    <location>
        <begin position="152"/>
        <end position="217"/>
    </location>
</feature>
<feature type="non-terminal residue" evidence="4">
    <location>
        <position position="1"/>
    </location>
</feature>
<protein>
    <recommendedName>
        <fullName evidence="6">PH domain-containing protein</fullName>
    </recommendedName>
</protein>
<dbReference type="InterPro" id="IPR001849">
    <property type="entry name" value="PH_domain"/>
</dbReference>
<dbReference type="EMBL" id="ASPP01014949">
    <property type="protein sequence ID" value="ETO18412.1"/>
    <property type="molecule type" value="Genomic_DNA"/>
</dbReference>
<dbReference type="SMART" id="SM00454">
    <property type="entry name" value="SAM"/>
    <property type="match status" value="1"/>
</dbReference>
<dbReference type="InterPro" id="IPR013761">
    <property type="entry name" value="SAM/pointed_sf"/>
</dbReference>
<feature type="compositionally biased region" description="Basic residues" evidence="1">
    <location>
        <begin position="219"/>
        <end position="236"/>
    </location>
</feature>
<accession>X6MY77</accession>
<dbReference type="Gene3D" id="1.10.150.50">
    <property type="entry name" value="Transcription Factor, Ets-1"/>
    <property type="match status" value="1"/>
</dbReference>
<feature type="compositionally biased region" description="Basic and acidic residues" evidence="1">
    <location>
        <begin position="350"/>
        <end position="362"/>
    </location>
</feature>
<dbReference type="SUPFAM" id="SSF47769">
    <property type="entry name" value="SAM/Pointed domain"/>
    <property type="match status" value="1"/>
</dbReference>
<evidence type="ECO:0000313" key="5">
    <source>
        <dbReference type="Proteomes" id="UP000023152"/>
    </source>
</evidence>